<name>A0AAN7GT65_9PEZI</name>
<dbReference type="AlphaFoldDB" id="A0AAN7GT65"/>
<organism evidence="3 4">
    <name type="scientific">Podospora fimiseda</name>
    <dbReference type="NCBI Taxonomy" id="252190"/>
    <lineage>
        <taxon>Eukaryota</taxon>
        <taxon>Fungi</taxon>
        <taxon>Dikarya</taxon>
        <taxon>Ascomycota</taxon>
        <taxon>Pezizomycotina</taxon>
        <taxon>Sordariomycetes</taxon>
        <taxon>Sordariomycetidae</taxon>
        <taxon>Sordariales</taxon>
        <taxon>Podosporaceae</taxon>
        <taxon>Podospora</taxon>
    </lineage>
</organism>
<reference evidence="3" key="2">
    <citation type="submission" date="2023-05" db="EMBL/GenBank/DDBJ databases">
        <authorList>
            <consortium name="Lawrence Berkeley National Laboratory"/>
            <person name="Steindorff A."/>
            <person name="Hensen N."/>
            <person name="Bonometti L."/>
            <person name="Westerberg I."/>
            <person name="Brannstrom I.O."/>
            <person name="Guillou S."/>
            <person name="Cros-Aarteil S."/>
            <person name="Calhoun S."/>
            <person name="Haridas S."/>
            <person name="Kuo A."/>
            <person name="Mondo S."/>
            <person name="Pangilinan J."/>
            <person name="Riley R."/>
            <person name="Labutti K."/>
            <person name="Andreopoulos B."/>
            <person name="Lipzen A."/>
            <person name="Chen C."/>
            <person name="Yanf M."/>
            <person name="Daum C."/>
            <person name="Ng V."/>
            <person name="Clum A."/>
            <person name="Ohm R."/>
            <person name="Martin F."/>
            <person name="Silar P."/>
            <person name="Natvig D."/>
            <person name="Lalanne C."/>
            <person name="Gautier V."/>
            <person name="Ament-Velasquez S.L."/>
            <person name="Kruys A."/>
            <person name="Hutchinson M.I."/>
            <person name="Powell A.J."/>
            <person name="Barry K."/>
            <person name="Miller A.N."/>
            <person name="Grigoriev I.V."/>
            <person name="Debuchy R."/>
            <person name="Gladieux P."/>
            <person name="Thoren M.H."/>
            <person name="Johannesson H."/>
        </authorList>
    </citation>
    <scope>NUCLEOTIDE SEQUENCE</scope>
    <source>
        <strain evidence="3">CBS 990.96</strain>
    </source>
</reference>
<keyword evidence="4" id="KW-1185">Reference proteome</keyword>
<evidence type="ECO:0000313" key="4">
    <source>
        <dbReference type="Proteomes" id="UP001301958"/>
    </source>
</evidence>
<dbReference type="InterPro" id="IPR037401">
    <property type="entry name" value="SnoaL-like"/>
</dbReference>
<gene>
    <name evidence="3" type="ORF">QBC38DRAFT_515925</name>
</gene>
<evidence type="ECO:0000256" key="1">
    <source>
        <dbReference type="SAM" id="SignalP"/>
    </source>
</evidence>
<keyword evidence="1" id="KW-0732">Signal</keyword>
<proteinExistence type="predicted"/>
<dbReference type="Pfam" id="PF13577">
    <property type="entry name" value="SnoaL_4"/>
    <property type="match status" value="2"/>
</dbReference>
<dbReference type="InterPro" id="IPR032710">
    <property type="entry name" value="NTF2-like_dom_sf"/>
</dbReference>
<protein>
    <submittedName>
        <fullName evidence="3">SnoaL-like domain-containing protein</fullName>
    </submittedName>
</protein>
<feature type="chain" id="PRO_5043045652" evidence="1">
    <location>
        <begin position="19"/>
        <end position="773"/>
    </location>
</feature>
<comment type="caution">
    <text evidence="3">The sequence shown here is derived from an EMBL/GenBank/DDBJ whole genome shotgun (WGS) entry which is preliminary data.</text>
</comment>
<dbReference type="SUPFAM" id="SSF54427">
    <property type="entry name" value="NTF2-like"/>
    <property type="match status" value="2"/>
</dbReference>
<sequence>MKLKSLLLLLGACPWTSSEPTVASLTLSLQRLESVREIKNVQKHFAQLAQYGRWAEMASLFSDNGILRWGSINDPLSDSVATTVTGPQAIEKWLRQDAGKMDGIQPGSLHVLINDQPMISLSDDGTTAKGRWFAMKLLGDGAGATRIEGGIFENQYIKENKNWQISLLRYYPIYHGNYQDGYKNAGPNNSVPIIPYHFTPETAGLSLLAPDNATLPNNSAPFSPSELEYRISRLNEEDEVRNLVHTMGYLVDRRLWPSVISLFTPNGTITVQGNHSSPPGPLGIQSVLSRMGPENLSPGILNEHPIFGTIISLSPDLKSATARGLEIGLIGNHSAKAGQWQFCTFRHTLVKSPLTGTWKIQNLNYTRLIFADYATGWGNGGIFPPSNSTPTPPPFFSLSPPPLRPANWTPFFPVNPSLPRSSAYDESESVSSAYGNYADDILCGSFALLHAKKGFKLSPGIGWYLSPEKISLACSLRYYNSSSPFYDPTLTPTRLRSSVPLHWRIQPVILASQDGKSVTLRTKLLQTGSSRVAGSSGWNGGMYHDQLVLEENRRKIWCLTIDEFYWTSKNWTSGWAAVEPMSQNDTVKNVVKRQGNEIRGLQPDVDLLHPKLFEREEGFNGGPGKTVSWPAIQRMWWPYRHLVTGNVSEDYWGPGCVPCRGAKPDWLLTANGYQEPPTGPTEVKARLTENGKVEVTVVGGPEEKASGGIVQLRIDMEAGEAGLLSSGVVGSDGSVTLTVTPENLSQPKSSLAVYYLGNNQLKPGRTNLGTKKV</sequence>
<dbReference type="Proteomes" id="UP001301958">
    <property type="component" value="Unassembled WGS sequence"/>
</dbReference>
<dbReference type="EMBL" id="MU865407">
    <property type="protein sequence ID" value="KAK4223983.1"/>
    <property type="molecule type" value="Genomic_DNA"/>
</dbReference>
<dbReference type="Gene3D" id="3.10.450.50">
    <property type="match status" value="2"/>
</dbReference>
<feature type="signal peptide" evidence="1">
    <location>
        <begin position="1"/>
        <end position="18"/>
    </location>
</feature>
<feature type="domain" description="SnoaL-like" evidence="2">
    <location>
        <begin position="30"/>
        <end position="168"/>
    </location>
</feature>
<feature type="domain" description="SnoaL-like" evidence="2">
    <location>
        <begin position="233"/>
        <end position="363"/>
    </location>
</feature>
<evidence type="ECO:0000313" key="3">
    <source>
        <dbReference type="EMBL" id="KAK4223983.1"/>
    </source>
</evidence>
<reference evidence="3" key="1">
    <citation type="journal article" date="2023" name="Mol. Phylogenet. Evol.">
        <title>Genome-scale phylogeny and comparative genomics of the fungal order Sordariales.</title>
        <authorList>
            <person name="Hensen N."/>
            <person name="Bonometti L."/>
            <person name="Westerberg I."/>
            <person name="Brannstrom I.O."/>
            <person name="Guillou S."/>
            <person name="Cros-Aarteil S."/>
            <person name="Calhoun S."/>
            <person name="Haridas S."/>
            <person name="Kuo A."/>
            <person name="Mondo S."/>
            <person name="Pangilinan J."/>
            <person name="Riley R."/>
            <person name="LaButti K."/>
            <person name="Andreopoulos B."/>
            <person name="Lipzen A."/>
            <person name="Chen C."/>
            <person name="Yan M."/>
            <person name="Daum C."/>
            <person name="Ng V."/>
            <person name="Clum A."/>
            <person name="Steindorff A."/>
            <person name="Ohm R.A."/>
            <person name="Martin F."/>
            <person name="Silar P."/>
            <person name="Natvig D.O."/>
            <person name="Lalanne C."/>
            <person name="Gautier V."/>
            <person name="Ament-Velasquez S.L."/>
            <person name="Kruys A."/>
            <person name="Hutchinson M.I."/>
            <person name="Powell A.J."/>
            <person name="Barry K."/>
            <person name="Miller A.N."/>
            <person name="Grigoriev I.V."/>
            <person name="Debuchy R."/>
            <person name="Gladieux P."/>
            <person name="Hiltunen Thoren M."/>
            <person name="Johannesson H."/>
        </authorList>
    </citation>
    <scope>NUCLEOTIDE SEQUENCE</scope>
    <source>
        <strain evidence="3">CBS 990.96</strain>
    </source>
</reference>
<accession>A0AAN7GT65</accession>
<evidence type="ECO:0000259" key="2">
    <source>
        <dbReference type="Pfam" id="PF13577"/>
    </source>
</evidence>